<evidence type="ECO:0000313" key="2">
    <source>
        <dbReference type="Proteomes" id="UP001320420"/>
    </source>
</evidence>
<proteinExistence type="predicted"/>
<reference evidence="1 2" key="1">
    <citation type="submission" date="2024-02" db="EMBL/GenBank/DDBJ databases">
        <title>De novo assembly and annotation of 12 fungi associated with fruit tree decline syndrome in Ontario, Canada.</title>
        <authorList>
            <person name="Sulman M."/>
            <person name="Ellouze W."/>
            <person name="Ilyukhin E."/>
        </authorList>
    </citation>
    <scope>NUCLEOTIDE SEQUENCE [LARGE SCALE GENOMIC DNA]</scope>
    <source>
        <strain evidence="1 2">M11/M66-122</strain>
    </source>
</reference>
<accession>A0AAN9YMQ4</accession>
<protein>
    <submittedName>
        <fullName evidence="1">Uncharacterized protein</fullName>
    </submittedName>
</protein>
<dbReference type="AlphaFoldDB" id="A0AAN9YMQ4"/>
<comment type="caution">
    <text evidence="1">The sequence shown here is derived from an EMBL/GenBank/DDBJ whole genome shotgun (WGS) entry which is preliminary data.</text>
</comment>
<organism evidence="1 2">
    <name type="scientific">Diatrype stigma</name>
    <dbReference type="NCBI Taxonomy" id="117547"/>
    <lineage>
        <taxon>Eukaryota</taxon>
        <taxon>Fungi</taxon>
        <taxon>Dikarya</taxon>
        <taxon>Ascomycota</taxon>
        <taxon>Pezizomycotina</taxon>
        <taxon>Sordariomycetes</taxon>
        <taxon>Xylariomycetidae</taxon>
        <taxon>Xylariales</taxon>
        <taxon>Diatrypaceae</taxon>
        <taxon>Diatrype</taxon>
    </lineage>
</organism>
<keyword evidence="2" id="KW-1185">Reference proteome</keyword>
<evidence type="ECO:0000313" key="1">
    <source>
        <dbReference type="EMBL" id="KAK7751473.1"/>
    </source>
</evidence>
<gene>
    <name evidence="1" type="ORF">SLS62_006558</name>
</gene>
<name>A0AAN9YMQ4_9PEZI</name>
<dbReference type="Proteomes" id="UP001320420">
    <property type="component" value="Unassembled WGS sequence"/>
</dbReference>
<dbReference type="EMBL" id="JAKJXP020000049">
    <property type="protein sequence ID" value="KAK7751473.1"/>
    <property type="molecule type" value="Genomic_DNA"/>
</dbReference>
<sequence>MNTPKRWQETSTTDNFWECVSNLTDWVLDTFAPQVQRAYFDPVDWGVRAWYFQRLAETGAASERIRGASAVE</sequence>